<evidence type="ECO:0000313" key="2">
    <source>
        <dbReference type="Proteomes" id="UP000026961"/>
    </source>
</evidence>
<sequence length="66" mass="7047">MDPGIAEYLSAVEATQCQAYVTERIKAVVKIHHSAITTATLIAIASIATTMTEVMTTGTEAEYPMT</sequence>
<organism evidence="1">
    <name type="scientific">Oryza glumipatula</name>
    <dbReference type="NCBI Taxonomy" id="40148"/>
    <lineage>
        <taxon>Eukaryota</taxon>
        <taxon>Viridiplantae</taxon>
        <taxon>Streptophyta</taxon>
        <taxon>Embryophyta</taxon>
        <taxon>Tracheophyta</taxon>
        <taxon>Spermatophyta</taxon>
        <taxon>Magnoliopsida</taxon>
        <taxon>Liliopsida</taxon>
        <taxon>Poales</taxon>
        <taxon>Poaceae</taxon>
        <taxon>BOP clade</taxon>
        <taxon>Oryzoideae</taxon>
        <taxon>Oryzeae</taxon>
        <taxon>Oryzinae</taxon>
        <taxon>Oryza</taxon>
    </lineage>
</organism>
<reference evidence="1" key="2">
    <citation type="submission" date="2018-05" db="EMBL/GenBank/DDBJ databases">
        <title>OgluRS3 (Oryza glumaepatula Reference Sequence Version 3).</title>
        <authorList>
            <person name="Zhang J."/>
            <person name="Kudrna D."/>
            <person name="Lee S."/>
            <person name="Talag J."/>
            <person name="Welchert J."/>
            <person name="Wing R.A."/>
        </authorList>
    </citation>
    <scope>NUCLEOTIDE SEQUENCE [LARGE SCALE GENOMIC DNA]</scope>
</reference>
<accession>A0A0E0BRV7</accession>
<dbReference type="Gramene" id="OGLUM12G11060.1">
    <property type="protein sequence ID" value="OGLUM12G11060.1"/>
    <property type="gene ID" value="OGLUM12G11060"/>
</dbReference>
<evidence type="ECO:0000313" key="1">
    <source>
        <dbReference type="EnsemblPlants" id="OGLUM12G11060.1"/>
    </source>
</evidence>
<dbReference type="HOGENOM" id="CLU_2835369_0_0_1"/>
<reference evidence="1" key="1">
    <citation type="submission" date="2015-04" db="UniProtKB">
        <authorList>
            <consortium name="EnsemblPlants"/>
        </authorList>
    </citation>
    <scope>IDENTIFICATION</scope>
</reference>
<dbReference type="Proteomes" id="UP000026961">
    <property type="component" value="Chromosome 12"/>
</dbReference>
<keyword evidence="2" id="KW-1185">Reference proteome</keyword>
<protein>
    <submittedName>
        <fullName evidence="1">Uncharacterized protein</fullName>
    </submittedName>
</protein>
<dbReference type="EnsemblPlants" id="OGLUM12G11060.1">
    <property type="protein sequence ID" value="OGLUM12G11060.1"/>
    <property type="gene ID" value="OGLUM12G11060"/>
</dbReference>
<name>A0A0E0BRV7_9ORYZ</name>
<proteinExistence type="predicted"/>
<dbReference type="AlphaFoldDB" id="A0A0E0BRV7"/>